<keyword evidence="2" id="KW-1185">Reference proteome</keyword>
<organism evidence="1 2">
    <name type="scientific">Shimia haliotis</name>
    <dbReference type="NCBI Taxonomy" id="1280847"/>
    <lineage>
        <taxon>Bacteria</taxon>
        <taxon>Pseudomonadati</taxon>
        <taxon>Pseudomonadota</taxon>
        <taxon>Alphaproteobacteria</taxon>
        <taxon>Rhodobacterales</taxon>
        <taxon>Roseobacteraceae</taxon>
    </lineage>
</organism>
<dbReference type="RefSeq" id="WP_093322353.1">
    <property type="nucleotide sequence ID" value="NZ_FOSZ01000002.1"/>
</dbReference>
<sequence>MSAARDISANRRVIVHIGAQKTGSTSLHRFLKLNQEALAGRVDIRVPTKGSLTRELGKTCAMYSLKPAAHKTSLVNLLGQVRAELEGDERVCIISHENIIGAMMGRRDVRALYPRAGEIMGLIEAELAPFKPDYVFYTRERDGWLKSVYNQAVKSDSYAGTKAQFEAEVAEARDWSAVAQEIADVVGKDRLSVFALEEETTPERPGQQLLKLAGLTDDEINTLAPLAGRSNQSLNAGSLEFMRQLNGLGLAQPARKKVAALVKDNQSLFDRTDRKA</sequence>
<evidence type="ECO:0000313" key="1">
    <source>
        <dbReference type="EMBL" id="SFK83267.1"/>
    </source>
</evidence>
<dbReference type="STRING" id="1280847.SAMN04488036_102429"/>
<dbReference type="InterPro" id="IPR027417">
    <property type="entry name" value="P-loop_NTPase"/>
</dbReference>
<proteinExistence type="predicted"/>
<accession>A0A1I4CSP5</accession>
<dbReference type="SUPFAM" id="SSF52540">
    <property type="entry name" value="P-loop containing nucleoside triphosphate hydrolases"/>
    <property type="match status" value="1"/>
</dbReference>
<evidence type="ECO:0000313" key="2">
    <source>
        <dbReference type="Proteomes" id="UP000198851"/>
    </source>
</evidence>
<gene>
    <name evidence="1" type="ORF">SAMN04488036_102429</name>
</gene>
<dbReference type="AlphaFoldDB" id="A0A1I4CSP5"/>
<dbReference type="OrthoDB" id="7762993at2"/>
<protein>
    <recommendedName>
        <fullName evidence="3">Sulfotransferase family protein</fullName>
    </recommendedName>
</protein>
<name>A0A1I4CSP5_9RHOB</name>
<evidence type="ECO:0008006" key="3">
    <source>
        <dbReference type="Google" id="ProtNLM"/>
    </source>
</evidence>
<dbReference type="Proteomes" id="UP000198851">
    <property type="component" value="Unassembled WGS sequence"/>
</dbReference>
<dbReference type="EMBL" id="FOSZ01000002">
    <property type="protein sequence ID" value="SFK83267.1"/>
    <property type="molecule type" value="Genomic_DNA"/>
</dbReference>
<reference evidence="2" key="1">
    <citation type="submission" date="2016-10" db="EMBL/GenBank/DDBJ databases">
        <authorList>
            <person name="Varghese N."/>
            <person name="Submissions S."/>
        </authorList>
    </citation>
    <scope>NUCLEOTIDE SEQUENCE [LARGE SCALE GENOMIC DNA]</scope>
    <source>
        <strain evidence="2">DSM 28453</strain>
    </source>
</reference>